<dbReference type="GO" id="GO:0003682">
    <property type="term" value="F:chromatin binding"/>
    <property type="evidence" value="ECO:0000318"/>
    <property type="project" value="GO_Central"/>
</dbReference>
<dbReference type="Gramene" id="EFJ21644">
    <property type="protein sequence ID" value="EFJ21644"/>
    <property type="gene ID" value="SELMODRAFT_416997"/>
</dbReference>
<dbReference type="GO" id="GO:0042393">
    <property type="term" value="F:histone binding"/>
    <property type="evidence" value="ECO:0000318"/>
    <property type="project" value="GO_Central"/>
</dbReference>
<evidence type="ECO:0000256" key="7">
    <source>
        <dbReference type="SAM" id="MobiDB-lite"/>
    </source>
</evidence>
<comment type="subcellular location">
    <subcellularLocation>
        <location evidence="1">Nucleus</location>
    </subcellularLocation>
</comment>
<proteinExistence type="predicted"/>
<reference evidence="10 11" key="1">
    <citation type="journal article" date="2011" name="Science">
        <title>The Selaginella genome identifies genetic changes associated with the evolution of vascular plants.</title>
        <authorList>
            <person name="Banks J.A."/>
            <person name="Nishiyama T."/>
            <person name="Hasebe M."/>
            <person name="Bowman J.L."/>
            <person name="Gribskov M."/>
            <person name="dePamphilis C."/>
            <person name="Albert V.A."/>
            <person name="Aono N."/>
            <person name="Aoyama T."/>
            <person name="Ambrose B.A."/>
            <person name="Ashton N.W."/>
            <person name="Axtell M.J."/>
            <person name="Barker E."/>
            <person name="Barker M.S."/>
            <person name="Bennetzen J.L."/>
            <person name="Bonawitz N.D."/>
            <person name="Chapple C."/>
            <person name="Cheng C."/>
            <person name="Correa L.G."/>
            <person name="Dacre M."/>
            <person name="DeBarry J."/>
            <person name="Dreyer I."/>
            <person name="Elias M."/>
            <person name="Engstrom E.M."/>
            <person name="Estelle M."/>
            <person name="Feng L."/>
            <person name="Finet C."/>
            <person name="Floyd S.K."/>
            <person name="Frommer W.B."/>
            <person name="Fujita T."/>
            <person name="Gramzow L."/>
            <person name="Gutensohn M."/>
            <person name="Harholt J."/>
            <person name="Hattori M."/>
            <person name="Heyl A."/>
            <person name="Hirai T."/>
            <person name="Hiwatashi Y."/>
            <person name="Ishikawa M."/>
            <person name="Iwata M."/>
            <person name="Karol K.G."/>
            <person name="Koehler B."/>
            <person name="Kolukisaoglu U."/>
            <person name="Kubo M."/>
            <person name="Kurata T."/>
            <person name="Lalonde S."/>
            <person name="Li K."/>
            <person name="Li Y."/>
            <person name="Litt A."/>
            <person name="Lyons E."/>
            <person name="Manning G."/>
            <person name="Maruyama T."/>
            <person name="Michael T.P."/>
            <person name="Mikami K."/>
            <person name="Miyazaki S."/>
            <person name="Morinaga S."/>
            <person name="Murata T."/>
            <person name="Mueller-Roeber B."/>
            <person name="Nelson D.R."/>
            <person name="Obara M."/>
            <person name="Oguri Y."/>
            <person name="Olmstead R.G."/>
            <person name="Onodera N."/>
            <person name="Petersen B.L."/>
            <person name="Pils B."/>
            <person name="Prigge M."/>
            <person name="Rensing S.A."/>
            <person name="Riano-Pachon D.M."/>
            <person name="Roberts A.W."/>
            <person name="Sato Y."/>
            <person name="Scheller H.V."/>
            <person name="Schulz B."/>
            <person name="Schulz C."/>
            <person name="Shakirov E.V."/>
            <person name="Shibagaki N."/>
            <person name="Shinohara N."/>
            <person name="Shippen D.E."/>
            <person name="Soerensen I."/>
            <person name="Sotooka R."/>
            <person name="Sugimoto N."/>
            <person name="Sugita M."/>
            <person name="Sumikawa N."/>
            <person name="Tanurdzic M."/>
            <person name="Theissen G."/>
            <person name="Ulvskov P."/>
            <person name="Wakazuki S."/>
            <person name="Weng J.K."/>
            <person name="Willats W.W."/>
            <person name="Wipf D."/>
            <person name="Wolf P.G."/>
            <person name="Yang L."/>
            <person name="Zimmer A.D."/>
            <person name="Zhu Q."/>
            <person name="Mitros T."/>
            <person name="Hellsten U."/>
            <person name="Loque D."/>
            <person name="Otillar R."/>
            <person name="Salamov A."/>
            <person name="Schmutz J."/>
            <person name="Shapiro H."/>
            <person name="Lindquist E."/>
            <person name="Lucas S."/>
            <person name="Rokhsar D."/>
            <person name="Grigoriev I.V."/>
        </authorList>
    </citation>
    <scope>NUCLEOTIDE SEQUENCE [LARGE SCALE GENOMIC DNA]</scope>
</reference>
<keyword evidence="11" id="KW-1185">Reference proteome</keyword>
<evidence type="ECO:0000256" key="6">
    <source>
        <dbReference type="PROSITE-ProRule" id="PRU00146"/>
    </source>
</evidence>
<evidence type="ECO:0000313" key="11">
    <source>
        <dbReference type="Proteomes" id="UP000001514"/>
    </source>
</evidence>
<gene>
    <name evidence="10" type="ORF">SELMODRAFT_416997</name>
</gene>
<feature type="domain" description="N-acetyltransferase" evidence="9">
    <location>
        <begin position="399"/>
        <end position="563"/>
    </location>
</feature>
<dbReference type="SUPFAM" id="SSF57903">
    <property type="entry name" value="FYVE/PHD zinc finger"/>
    <property type="match status" value="1"/>
</dbReference>
<evidence type="ECO:0000256" key="3">
    <source>
        <dbReference type="ARBA" id="ARBA00022771"/>
    </source>
</evidence>
<dbReference type="Proteomes" id="UP000001514">
    <property type="component" value="Unassembled WGS sequence"/>
</dbReference>
<feature type="domain" description="PHD-type" evidence="8">
    <location>
        <begin position="269"/>
        <end position="314"/>
    </location>
</feature>
<dbReference type="InterPro" id="IPR032308">
    <property type="entry name" value="TDBD"/>
</dbReference>
<dbReference type="InterPro" id="IPR000182">
    <property type="entry name" value="GNAT_dom"/>
</dbReference>
<organism evidence="11">
    <name type="scientific">Selaginella moellendorffii</name>
    <name type="common">Spikemoss</name>
    <dbReference type="NCBI Taxonomy" id="88036"/>
    <lineage>
        <taxon>Eukaryota</taxon>
        <taxon>Viridiplantae</taxon>
        <taxon>Streptophyta</taxon>
        <taxon>Embryophyta</taxon>
        <taxon>Tracheophyta</taxon>
        <taxon>Lycopodiopsida</taxon>
        <taxon>Selaginellales</taxon>
        <taxon>Selaginellaceae</taxon>
        <taxon>Selaginella</taxon>
    </lineage>
</organism>
<dbReference type="Pfam" id="PF16135">
    <property type="entry name" value="TDBD"/>
    <property type="match status" value="1"/>
</dbReference>
<dbReference type="AlphaFoldDB" id="D8S122"/>
<dbReference type="InterPro" id="IPR019787">
    <property type="entry name" value="Znf_PHD-finger"/>
</dbReference>
<feature type="region of interest" description="Disordered" evidence="7">
    <location>
        <begin position="159"/>
        <end position="190"/>
    </location>
</feature>
<dbReference type="InterPro" id="IPR001965">
    <property type="entry name" value="Znf_PHD"/>
</dbReference>
<protein>
    <recommendedName>
        <fullName evidence="12">PHD-type domain-containing protein</fullName>
    </recommendedName>
</protein>
<dbReference type="SMART" id="SM00249">
    <property type="entry name" value="PHD"/>
    <property type="match status" value="2"/>
</dbReference>
<dbReference type="GO" id="GO:0005634">
    <property type="term" value="C:nucleus"/>
    <property type="evidence" value="ECO:0000318"/>
    <property type="project" value="GO_Central"/>
</dbReference>
<dbReference type="InterPro" id="IPR056511">
    <property type="entry name" value="IDM1_C"/>
</dbReference>
<dbReference type="EMBL" id="GL377598">
    <property type="protein sequence ID" value="EFJ21644.1"/>
    <property type="molecule type" value="Genomic_DNA"/>
</dbReference>
<dbReference type="PANTHER" id="PTHR47025:SF21">
    <property type="entry name" value="PHD-TYPE DOMAIN-CONTAINING PROTEIN"/>
    <property type="match status" value="1"/>
</dbReference>
<dbReference type="PROSITE" id="PS50016">
    <property type="entry name" value="ZF_PHD_2"/>
    <property type="match status" value="1"/>
</dbReference>
<dbReference type="OrthoDB" id="429143at2759"/>
<sequence length="592" mass="65403">MEDEEGARDSTSGRKKATARSALLALLDAGFCRLEELSRVPQKDVLAAAHRHSSGTVFGWLIGLGLIAEQEKVVYIGGTKRFRHLLKEGMVTSDGLVCSCCDELFNLSGFEAHTGSKLRRPAANIFVGDEAQLSIADCQNVAFKMETLESLPVPMASVEEMERCDENEEEEEEELPSSKRTKLDESFGTSPSVEKESFACQTNCDPFESCDYSKMLPPLEAKAELFNSEGLPVARRRKFDSYCQSDEDSGLTTVSSGSDVDYEAAANSDQCCGICNEGGELVCCETCPLTFHMECVSLLEVPKDAWFCFRCLCCHCGEPLRTQPCEQCERCFHPGCCDDAILAGDFFFCSSGCWNIFQRLAEMVATVNPLGRSELSWSLLRRGRCDDKLLAEALQVISSRFDPVLDCWTQLDYLDAMVFSRSHHSPRLDFSGFYTAVLQRGAEVVGVAVLRIHGAWLAEMPFIATKAGMEGQGICRSLFTAVEEMLARLGVEMMVLLAAKDTEKMWKNSFEFHAMDRKLKARTVALGLVALNGAGFLQKSVGERGWDHEAAAEEVVVAAKKRRRGRPRKEQSDAPATPPATRARPPRATEVH</sequence>
<keyword evidence="4" id="KW-0862">Zinc</keyword>
<dbReference type="GO" id="GO:0045944">
    <property type="term" value="P:positive regulation of transcription by RNA polymerase II"/>
    <property type="evidence" value="ECO:0000318"/>
    <property type="project" value="GO_Central"/>
</dbReference>
<dbReference type="GO" id="GO:0016747">
    <property type="term" value="F:acyltransferase activity, transferring groups other than amino-acyl groups"/>
    <property type="evidence" value="ECO:0007669"/>
    <property type="project" value="InterPro"/>
</dbReference>
<dbReference type="KEGG" id="smo:SELMODRAFT_416997"/>
<dbReference type="PANTHER" id="PTHR47025">
    <property type="entry name" value="AUTOIMMUNE REGULATOR"/>
    <property type="match status" value="1"/>
</dbReference>
<dbReference type="InParanoid" id="D8S122"/>
<evidence type="ECO:0000256" key="4">
    <source>
        <dbReference type="ARBA" id="ARBA00022833"/>
    </source>
</evidence>
<evidence type="ECO:0000256" key="5">
    <source>
        <dbReference type="ARBA" id="ARBA00023242"/>
    </source>
</evidence>
<dbReference type="SUPFAM" id="SSF55729">
    <property type="entry name" value="Acyl-CoA N-acyltransferases (Nat)"/>
    <property type="match status" value="1"/>
</dbReference>
<evidence type="ECO:0000259" key="9">
    <source>
        <dbReference type="PROSITE" id="PS51186"/>
    </source>
</evidence>
<keyword evidence="5" id="KW-0539">Nucleus</keyword>
<evidence type="ECO:0000259" key="8">
    <source>
        <dbReference type="PROSITE" id="PS50016"/>
    </source>
</evidence>
<evidence type="ECO:0000256" key="1">
    <source>
        <dbReference type="ARBA" id="ARBA00004123"/>
    </source>
</evidence>
<keyword evidence="3 6" id="KW-0863">Zinc-finger</keyword>
<dbReference type="GO" id="GO:0008270">
    <property type="term" value="F:zinc ion binding"/>
    <property type="evidence" value="ECO:0007669"/>
    <property type="project" value="UniProtKB-KW"/>
</dbReference>
<evidence type="ECO:0000256" key="2">
    <source>
        <dbReference type="ARBA" id="ARBA00022723"/>
    </source>
</evidence>
<dbReference type="Pfam" id="PF00628">
    <property type="entry name" value="PHD"/>
    <property type="match status" value="1"/>
</dbReference>
<dbReference type="eggNOG" id="ENOG502QTVY">
    <property type="taxonomic scope" value="Eukaryota"/>
</dbReference>
<feature type="compositionally biased region" description="Acidic residues" evidence="7">
    <location>
        <begin position="162"/>
        <end position="175"/>
    </location>
</feature>
<dbReference type="PROSITE" id="PS51186">
    <property type="entry name" value="GNAT"/>
    <property type="match status" value="1"/>
</dbReference>
<feature type="region of interest" description="Disordered" evidence="7">
    <location>
        <begin position="558"/>
        <end position="592"/>
    </location>
</feature>
<keyword evidence="2" id="KW-0479">Metal-binding</keyword>
<dbReference type="InterPro" id="IPR013083">
    <property type="entry name" value="Znf_RING/FYVE/PHD"/>
</dbReference>
<dbReference type="Gene3D" id="3.40.630.30">
    <property type="match status" value="1"/>
</dbReference>
<dbReference type="GO" id="GO:0000977">
    <property type="term" value="F:RNA polymerase II transcription regulatory region sequence-specific DNA binding"/>
    <property type="evidence" value="ECO:0000318"/>
    <property type="project" value="GO_Central"/>
</dbReference>
<name>D8S122_SELML</name>
<evidence type="ECO:0000313" key="10">
    <source>
        <dbReference type="EMBL" id="EFJ21644.1"/>
    </source>
</evidence>
<evidence type="ECO:0008006" key="12">
    <source>
        <dbReference type="Google" id="ProtNLM"/>
    </source>
</evidence>
<dbReference type="InterPro" id="IPR016181">
    <property type="entry name" value="Acyl_CoA_acyltransferase"/>
</dbReference>
<accession>D8S122</accession>
<dbReference type="HOGENOM" id="CLU_461105_0_0_1"/>
<dbReference type="InterPro" id="IPR011011">
    <property type="entry name" value="Znf_FYVE_PHD"/>
</dbReference>
<dbReference type="Pfam" id="PF23209">
    <property type="entry name" value="IDM1_C"/>
    <property type="match status" value="1"/>
</dbReference>
<dbReference type="Gene3D" id="3.30.40.10">
    <property type="entry name" value="Zinc/RING finger domain, C3HC4 (zinc finger)"/>
    <property type="match status" value="1"/>
</dbReference>